<dbReference type="PROSITE" id="PS51898">
    <property type="entry name" value="TYR_RECOMBINASE"/>
    <property type="match status" value="1"/>
</dbReference>
<dbReference type="Pfam" id="PF13102">
    <property type="entry name" value="Phage_int_SAM_5"/>
    <property type="match status" value="1"/>
</dbReference>
<protein>
    <submittedName>
        <fullName evidence="5">Tyrosine-type recombinase/integrase</fullName>
    </submittedName>
</protein>
<keyword evidence="2" id="KW-0238">DNA-binding</keyword>
<name>A0A5D6V6P7_9BACT</name>
<keyword evidence="6" id="KW-1185">Reference proteome</keyword>
<dbReference type="InterPro" id="IPR013762">
    <property type="entry name" value="Integrase-like_cat_sf"/>
</dbReference>
<gene>
    <name evidence="5" type="ORF">FY528_09045</name>
</gene>
<dbReference type="GO" id="GO:0015074">
    <property type="term" value="P:DNA integration"/>
    <property type="evidence" value="ECO:0007669"/>
    <property type="project" value="InterPro"/>
</dbReference>
<dbReference type="Gene3D" id="1.10.443.10">
    <property type="entry name" value="Intergrase catalytic core"/>
    <property type="match status" value="1"/>
</dbReference>
<organism evidence="5 6">
    <name type="scientific">Hymenobacter lutimineralis</name>
    <dbReference type="NCBI Taxonomy" id="2606448"/>
    <lineage>
        <taxon>Bacteria</taxon>
        <taxon>Pseudomonadati</taxon>
        <taxon>Bacteroidota</taxon>
        <taxon>Cytophagia</taxon>
        <taxon>Cytophagales</taxon>
        <taxon>Hymenobacteraceae</taxon>
        <taxon>Hymenobacter</taxon>
    </lineage>
</organism>
<dbReference type="PANTHER" id="PTHR30349:SF64">
    <property type="entry name" value="PROPHAGE INTEGRASE INTD-RELATED"/>
    <property type="match status" value="1"/>
</dbReference>
<dbReference type="Proteomes" id="UP000322791">
    <property type="component" value="Unassembled WGS sequence"/>
</dbReference>
<evidence type="ECO:0000259" key="4">
    <source>
        <dbReference type="PROSITE" id="PS51898"/>
    </source>
</evidence>
<dbReference type="GO" id="GO:0003677">
    <property type="term" value="F:DNA binding"/>
    <property type="evidence" value="ECO:0007669"/>
    <property type="project" value="UniProtKB-KW"/>
</dbReference>
<dbReference type="Gene3D" id="1.10.150.130">
    <property type="match status" value="1"/>
</dbReference>
<sequence>MSKTTEHKEGQATVIIHYKTGKTLADGSHPFVIRITKNRKHLTRYTGISLHPKYWNAEKKEIRRSYPGDAKALWRKLEKKAKDYEEAAGALAEADEEHEAAAVLAKVSEQRKATRRVKLLAYVAELVAAQEAAGQLGNARVYRQTGTDLGRFILDEYGTDDISFNQVTVSFCHEWEQTMRAAGAEDTTLSVRFRTLRAVLNKAIAVGVAKPEHYPFARNRAEQHKYSVSKFDLSTRKRALPREELRKLEQLQPTISRQRLAKDAFLFSFYCGGINFVDLAQLRWRDVSGTAAGTGYPERLEYVRQKTGGKFSLKLLAPAAAILASYAPTTRATSESYVFPFLDLARHTTAAKRLVRLQNVLGWVNKSLKLLGEQAGISTPLTTYVARHSFATTLKLAGTNTAVISQAMGHKSEAVTGVYLDSFGSELVDEAFEGLL</sequence>
<evidence type="ECO:0000313" key="5">
    <source>
        <dbReference type="EMBL" id="TYZ10598.1"/>
    </source>
</evidence>
<dbReference type="RefSeq" id="WP_149070672.1">
    <property type="nucleotide sequence ID" value="NZ_VTHL01000007.1"/>
</dbReference>
<feature type="domain" description="Tyr recombinase" evidence="4">
    <location>
        <begin position="235"/>
        <end position="432"/>
    </location>
</feature>
<dbReference type="AlphaFoldDB" id="A0A5D6V6P7"/>
<dbReference type="InterPro" id="IPR035386">
    <property type="entry name" value="Arm-DNA-bind_5"/>
</dbReference>
<evidence type="ECO:0000256" key="2">
    <source>
        <dbReference type="ARBA" id="ARBA00023125"/>
    </source>
</evidence>
<keyword evidence="3" id="KW-0233">DNA recombination</keyword>
<evidence type="ECO:0000313" key="6">
    <source>
        <dbReference type="Proteomes" id="UP000322791"/>
    </source>
</evidence>
<dbReference type="SUPFAM" id="SSF56349">
    <property type="entry name" value="DNA breaking-rejoining enzymes"/>
    <property type="match status" value="1"/>
</dbReference>
<dbReference type="InterPro" id="IPR050090">
    <property type="entry name" value="Tyrosine_recombinase_XerCD"/>
</dbReference>
<dbReference type="EMBL" id="VTHL01000007">
    <property type="protein sequence ID" value="TYZ10598.1"/>
    <property type="molecule type" value="Genomic_DNA"/>
</dbReference>
<dbReference type="Pfam" id="PF17293">
    <property type="entry name" value="Arm-DNA-bind_5"/>
    <property type="match status" value="1"/>
</dbReference>
<accession>A0A5D6V6P7</accession>
<comment type="caution">
    <text evidence="5">The sequence shown here is derived from an EMBL/GenBank/DDBJ whole genome shotgun (WGS) entry which is preliminary data.</text>
</comment>
<comment type="similarity">
    <text evidence="1">Belongs to the 'phage' integrase family.</text>
</comment>
<dbReference type="Pfam" id="PF00589">
    <property type="entry name" value="Phage_integrase"/>
    <property type="match status" value="1"/>
</dbReference>
<dbReference type="InterPro" id="IPR025269">
    <property type="entry name" value="SAM-like_dom"/>
</dbReference>
<reference evidence="5 6" key="1">
    <citation type="submission" date="2019-08" db="EMBL/GenBank/DDBJ databases">
        <authorList>
            <person name="Seo M.-J."/>
        </authorList>
    </citation>
    <scope>NUCLEOTIDE SEQUENCE [LARGE SCALE GENOMIC DNA]</scope>
    <source>
        <strain evidence="5 6">KIGAM108</strain>
    </source>
</reference>
<evidence type="ECO:0000256" key="3">
    <source>
        <dbReference type="ARBA" id="ARBA00023172"/>
    </source>
</evidence>
<dbReference type="InterPro" id="IPR010998">
    <property type="entry name" value="Integrase_recombinase_N"/>
</dbReference>
<dbReference type="PANTHER" id="PTHR30349">
    <property type="entry name" value="PHAGE INTEGRASE-RELATED"/>
    <property type="match status" value="1"/>
</dbReference>
<dbReference type="InterPro" id="IPR011010">
    <property type="entry name" value="DNA_brk_join_enz"/>
</dbReference>
<evidence type="ECO:0000256" key="1">
    <source>
        <dbReference type="ARBA" id="ARBA00008857"/>
    </source>
</evidence>
<dbReference type="GO" id="GO:0006310">
    <property type="term" value="P:DNA recombination"/>
    <property type="evidence" value="ECO:0007669"/>
    <property type="project" value="UniProtKB-KW"/>
</dbReference>
<proteinExistence type="inferred from homology"/>
<dbReference type="InterPro" id="IPR002104">
    <property type="entry name" value="Integrase_catalytic"/>
</dbReference>